<dbReference type="InterPro" id="IPR041916">
    <property type="entry name" value="Anti_sigma_zinc_sf"/>
</dbReference>
<gene>
    <name evidence="5" type="ORF">IEZ25_12795</name>
</gene>
<name>A0ABR8MHE2_9ACTN</name>
<evidence type="ECO:0000259" key="4">
    <source>
        <dbReference type="Pfam" id="PF13490"/>
    </source>
</evidence>
<protein>
    <submittedName>
        <fullName evidence="5">Zf-HC2 domain-containing protein</fullName>
    </submittedName>
</protein>
<dbReference type="EMBL" id="JACXYY010000005">
    <property type="protein sequence ID" value="MBD3915493.1"/>
    <property type="molecule type" value="Genomic_DNA"/>
</dbReference>
<keyword evidence="3" id="KW-1133">Transmembrane helix</keyword>
<keyword evidence="3" id="KW-0812">Transmembrane</keyword>
<dbReference type="Proteomes" id="UP000649289">
    <property type="component" value="Unassembled WGS sequence"/>
</dbReference>
<dbReference type="Pfam" id="PF13490">
    <property type="entry name" value="zf-HC2"/>
    <property type="match status" value="1"/>
</dbReference>
<evidence type="ECO:0000256" key="1">
    <source>
        <dbReference type="ARBA" id="ARBA00023015"/>
    </source>
</evidence>
<evidence type="ECO:0000313" key="5">
    <source>
        <dbReference type="EMBL" id="MBD3915493.1"/>
    </source>
</evidence>
<keyword evidence="2" id="KW-0804">Transcription</keyword>
<feature type="domain" description="Putative zinc-finger" evidence="4">
    <location>
        <begin position="10"/>
        <end position="43"/>
    </location>
</feature>
<evidence type="ECO:0000256" key="2">
    <source>
        <dbReference type="ARBA" id="ARBA00023163"/>
    </source>
</evidence>
<keyword evidence="6" id="KW-1185">Reference proteome</keyword>
<keyword evidence="3" id="KW-0472">Membrane</keyword>
<sequence length="240" mass="25117">MSASDDTTHRELRELLGSFALGHLDGPEAARVRAHLDGCAQCRAEADDLLPLADRLSLVDPRAFGDVPAPPPALGENVRLAVARARADRDADEVGRRRTEALARRRRGMVRGLAAAAVVVVALGVGGVVGRTTAPEPPQPPLEAISLEVAQGDAVSVDSADLVAHTWGVELRIVADGFAAGETFHAAFRTDDGELVPAGEFLGVGGETMTCFLQSASLREDVTQVVVTDDAGRTVLSSDL</sequence>
<dbReference type="Gene3D" id="1.10.10.1320">
    <property type="entry name" value="Anti-sigma factor, zinc-finger domain"/>
    <property type="match status" value="1"/>
</dbReference>
<evidence type="ECO:0000313" key="6">
    <source>
        <dbReference type="Proteomes" id="UP000649289"/>
    </source>
</evidence>
<organism evidence="5 6">
    <name type="scientific">Nocardioides hwasunensis</name>
    <dbReference type="NCBI Taxonomy" id="397258"/>
    <lineage>
        <taxon>Bacteria</taxon>
        <taxon>Bacillati</taxon>
        <taxon>Actinomycetota</taxon>
        <taxon>Actinomycetes</taxon>
        <taxon>Propionibacteriales</taxon>
        <taxon>Nocardioidaceae</taxon>
        <taxon>Nocardioides</taxon>
    </lineage>
</organism>
<feature type="transmembrane region" description="Helical" evidence="3">
    <location>
        <begin position="112"/>
        <end position="130"/>
    </location>
</feature>
<evidence type="ECO:0000256" key="3">
    <source>
        <dbReference type="SAM" id="Phobius"/>
    </source>
</evidence>
<accession>A0ABR8MHE2</accession>
<comment type="caution">
    <text evidence="5">The sequence shown here is derived from an EMBL/GenBank/DDBJ whole genome shotgun (WGS) entry which is preliminary data.</text>
</comment>
<reference evidence="5 6" key="1">
    <citation type="submission" date="2020-09" db="EMBL/GenBank/DDBJ databases">
        <title>novel species in genus Nocardioides.</title>
        <authorList>
            <person name="Zhang G."/>
        </authorList>
    </citation>
    <scope>NUCLEOTIDE SEQUENCE [LARGE SCALE GENOMIC DNA]</scope>
    <source>
        <strain evidence="5 6">19197</strain>
    </source>
</reference>
<proteinExistence type="predicted"/>
<dbReference type="RefSeq" id="WP_191199833.1">
    <property type="nucleotide sequence ID" value="NZ_BAAAPA010000008.1"/>
</dbReference>
<keyword evidence="1" id="KW-0805">Transcription regulation</keyword>
<dbReference type="InterPro" id="IPR027383">
    <property type="entry name" value="Znf_put"/>
</dbReference>